<feature type="chain" id="PRO_5009254831" evidence="1">
    <location>
        <begin position="24"/>
        <end position="187"/>
    </location>
</feature>
<protein>
    <submittedName>
        <fullName evidence="3">Polyisoprenoid-binding protein YceI</fullName>
    </submittedName>
</protein>
<dbReference type="SMART" id="SM00867">
    <property type="entry name" value="YceI"/>
    <property type="match status" value="1"/>
</dbReference>
<sequence length="187" mass="20345">MRFRFPHFAVIVAAMVFAVSSQAAEFSEVNVAASQISFTFSQFGSRVYGTFGKFEGTLDFDTQNPGAAHSTLHIDLTSIDAGSSDANTELQKPAWFDTAAHPLAIFQSTSIRALGDDRYLFSGDLTLKAVARPIEVQVQLSAESGIGIFVGEFALNRDDFKIGAGEWADSVVSKNIDIRFRIVAPQR</sequence>
<feature type="signal peptide" evidence="1">
    <location>
        <begin position="1"/>
        <end position="23"/>
    </location>
</feature>
<dbReference type="Pfam" id="PF04264">
    <property type="entry name" value="YceI"/>
    <property type="match status" value="1"/>
</dbReference>
<dbReference type="PANTHER" id="PTHR34406">
    <property type="entry name" value="PROTEIN YCEI"/>
    <property type="match status" value="1"/>
</dbReference>
<dbReference type="InterPro" id="IPR036761">
    <property type="entry name" value="TTHA0802/YceI-like_sf"/>
</dbReference>
<feature type="domain" description="Lipid/polyisoprenoid-binding YceI-like" evidence="2">
    <location>
        <begin position="26"/>
        <end position="185"/>
    </location>
</feature>
<proteinExistence type="predicted"/>
<reference evidence="3 4" key="1">
    <citation type="submission" date="2016-10" db="EMBL/GenBank/DDBJ databases">
        <authorList>
            <person name="de Groot N.N."/>
        </authorList>
    </citation>
    <scope>NUCLEOTIDE SEQUENCE [LARGE SCALE GENOMIC DNA]</scope>
    <source>
        <strain evidence="3 4">LMG 26867</strain>
    </source>
</reference>
<dbReference type="InterPro" id="IPR007372">
    <property type="entry name" value="Lipid/polyisoprenoid-bd_YceI"/>
</dbReference>
<evidence type="ECO:0000313" key="3">
    <source>
        <dbReference type="EMBL" id="SDR90690.1"/>
    </source>
</evidence>
<dbReference type="AlphaFoldDB" id="A0A1H1MVI2"/>
<keyword evidence="1" id="KW-0732">Signal</keyword>
<dbReference type="RefSeq" id="WP_092269775.1">
    <property type="nucleotide sequence ID" value="NZ_LT629762.1"/>
</dbReference>
<dbReference type="Proteomes" id="UP000198481">
    <property type="component" value="Chromosome I"/>
</dbReference>
<dbReference type="EMBL" id="LT629762">
    <property type="protein sequence ID" value="SDR90690.1"/>
    <property type="molecule type" value="Genomic_DNA"/>
</dbReference>
<gene>
    <name evidence="3" type="ORF">SAMN05216222_0268</name>
</gene>
<evidence type="ECO:0000313" key="4">
    <source>
        <dbReference type="Proteomes" id="UP000198481"/>
    </source>
</evidence>
<evidence type="ECO:0000259" key="2">
    <source>
        <dbReference type="SMART" id="SM00867"/>
    </source>
</evidence>
<name>A0A1H1MVI2_9PSED</name>
<organism evidence="3 4">
    <name type="scientific">Pseudomonas prosekii</name>
    <dbReference type="NCBI Taxonomy" id="1148509"/>
    <lineage>
        <taxon>Bacteria</taxon>
        <taxon>Pseudomonadati</taxon>
        <taxon>Pseudomonadota</taxon>
        <taxon>Gammaproteobacteria</taxon>
        <taxon>Pseudomonadales</taxon>
        <taxon>Pseudomonadaceae</taxon>
        <taxon>Pseudomonas</taxon>
    </lineage>
</organism>
<accession>A0A1H1MVI2</accession>
<dbReference type="PANTHER" id="PTHR34406:SF1">
    <property type="entry name" value="PROTEIN YCEI"/>
    <property type="match status" value="1"/>
</dbReference>
<dbReference type="STRING" id="1148509.SAMN05216222_0268"/>
<evidence type="ECO:0000256" key="1">
    <source>
        <dbReference type="SAM" id="SignalP"/>
    </source>
</evidence>
<dbReference type="Gene3D" id="2.40.128.110">
    <property type="entry name" value="Lipid/polyisoprenoid-binding, YceI-like"/>
    <property type="match status" value="1"/>
</dbReference>
<dbReference type="SUPFAM" id="SSF101874">
    <property type="entry name" value="YceI-like"/>
    <property type="match status" value="1"/>
</dbReference>